<gene>
    <name evidence="7" type="ORF">GQ61_04895</name>
</gene>
<evidence type="ECO:0000313" key="7">
    <source>
        <dbReference type="EMBL" id="ARN84742.1"/>
    </source>
</evidence>
<feature type="transmembrane region" description="Helical" evidence="6">
    <location>
        <begin position="336"/>
        <end position="359"/>
    </location>
</feature>
<evidence type="ECO:0000256" key="1">
    <source>
        <dbReference type="ARBA" id="ARBA00004651"/>
    </source>
</evidence>
<evidence type="ECO:0008006" key="9">
    <source>
        <dbReference type="Google" id="ProtNLM"/>
    </source>
</evidence>
<dbReference type="RefSeq" id="WP_085784218.1">
    <property type="nucleotide sequence ID" value="NZ_CP008743.1"/>
</dbReference>
<protein>
    <recommendedName>
        <fullName evidence="9">Permease</fullName>
    </recommendedName>
</protein>
<feature type="transmembrane region" description="Helical" evidence="6">
    <location>
        <begin position="15"/>
        <end position="33"/>
    </location>
</feature>
<dbReference type="PANTHER" id="PTHR33529">
    <property type="entry name" value="SLR0882 PROTEIN-RELATED"/>
    <property type="match status" value="1"/>
</dbReference>
<keyword evidence="2" id="KW-1003">Cell membrane</keyword>
<dbReference type="OrthoDB" id="9798468at2"/>
<comment type="subcellular location">
    <subcellularLocation>
        <location evidence="1">Cell membrane</location>
        <topology evidence="1">Multi-pass membrane protein</topology>
    </subcellularLocation>
</comment>
<accession>A0A1W6N4J2</accession>
<proteinExistence type="predicted"/>
<dbReference type="GO" id="GO:0015920">
    <property type="term" value="P:lipopolysaccharide transport"/>
    <property type="evidence" value="ECO:0007669"/>
    <property type="project" value="TreeGrafter"/>
</dbReference>
<keyword evidence="4 6" id="KW-1133">Transmembrane helix</keyword>
<name>A0A1W6N4J2_9PROT</name>
<feature type="transmembrane region" description="Helical" evidence="6">
    <location>
        <begin position="307"/>
        <end position="324"/>
    </location>
</feature>
<dbReference type="EMBL" id="CP008743">
    <property type="protein sequence ID" value="ARN84742.1"/>
    <property type="molecule type" value="Genomic_DNA"/>
</dbReference>
<feature type="transmembrane region" description="Helical" evidence="6">
    <location>
        <begin position="104"/>
        <end position="122"/>
    </location>
</feature>
<dbReference type="Pfam" id="PF03739">
    <property type="entry name" value="LptF_LptG"/>
    <property type="match status" value="1"/>
</dbReference>
<evidence type="ECO:0000256" key="5">
    <source>
        <dbReference type="ARBA" id="ARBA00023136"/>
    </source>
</evidence>
<evidence type="ECO:0000313" key="8">
    <source>
        <dbReference type="Proteomes" id="UP000237351"/>
    </source>
</evidence>
<evidence type="ECO:0000256" key="3">
    <source>
        <dbReference type="ARBA" id="ARBA00022692"/>
    </source>
</evidence>
<dbReference type="GO" id="GO:0043190">
    <property type="term" value="C:ATP-binding cassette (ABC) transporter complex"/>
    <property type="evidence" value="ECO:0007669"/>
    <property type="project" value="TreeGrafter"/>
</dbReference>
<keyword evidence="5 6" id="KW-0472">Membrane</keyword>
<dbReference type="KEGG" id="naf:GQ61_04895"/>
<dbReference type="PANTHER" id="PTHR33529:SF2">
    <property type="entry name" value="LIPOPOLYSACCHARIDE EXPORT SYSTEM PERMEASE PROTEIN LPTG"/>
    <property type="match status" value="1"/>
</dbReference>
<evidence type="ECO:0000256" key="6">
    <source>
        <dbReference type="SAM" id="Phobius"/>
    </source>
</evidence>
<sequence>MRLSTLFSRYLIKNYLKSFWVVLLITTAMIMLFDCSELLRKASCKPDISFGLVLKMSFLKMPNLIEVISPFIALFAGILCFWQLNKYRELEVAKASGISVWQILSPITLTALSLGAFDLIFINPVASKMMLHYEHLDNYYLNNHTDSLSISESGIWIREVQLGQQNVFHVNRIDQKTKNLSQIVIFQSDDQDRFVRRIDAQEGQFSKNLITLHKVWISLPDQVPALQENLSMPTTLNFRSLQDNGADPASISFWHLLGYVKLLENSGLSPLKYALHWHTLLARWAWLGVMVILAASCTMRPFRQGGFTGMLSLGVVVAFLLYFFRDVAHALGTSSTIPIILAAWIPTGVSALLGVSLLLHLEDG</sequence>
<reference evidence="7 8" key="1">
    <citation type="submission" date="2014-06" db="EMBL/GenBank/DDBJ databases">
        <title>The genome of the endonuclear symbiont Nucleicultrix amoebiphila.</title>
        <authorList>
            <person name="Schulz F."/>
            <person name="Horn M."/>
        </authorList>
    </citation>
    <scope>NUCLEOTIDE SEQUENCE [LARGE SCALE GENOMIC DNA]</scope>
    <source>
        <strain evidence="7 8">FS5</strain>
    </source>
</reference>
<dbReference type="AlphaFoldDB" id="A0A1W6N4J2"/>
<dbReference type="Proteomes" id="UP000237351">
    <property type="component" value="Chromosome"/>
</dbReference>
<feature type="transmembrane region" description="Helical" evidence="6">
    <location>
        <begin position="64"/>
        <end position="84"/>
    </location>
</feature>
<dbReference type="STRING" id="1414854.GQ61_04895"/>
<feature type="transmembrane region" description="Helical" evidence="6">
    <location>
        <begin position="280"/>
        <end position="301"/>
    </location>
</feature>
<keyword evidence="3 6" id="KW-0812">Transmembrane</keyword>
<dbReference type="InterPro" id="IPR005495">
    <property type="entry name" value="LptG/LptF_permease"/>
</dbReference>
<evidence type="ECO:0000256" key="4">
    <source>
        <dbReference type="ARBA" id="ARBA00022989"/>
    </source>
</evidence>
<organism evidence="7 8">
    <name type="scientific">Candidatus Nucleicultrix amoebiphila FS5</name>
    <dbReference type="NCBI Taxonomy" id="1414854"/>
    <lineage>
        <taxon>Bacteria</taxon>
        <taxon>Pseudomonadati</taxon>
        <taxon>Pseudomonadota</taxon>
        <taxon>Alphaproteobacteria</taxon>
        <taxon>Holosporales</taxon>
        <taxon>Candidatus Nucleicultricaceae</taxon>
        <taxon>Candidatus Nucleicultrix</taxon>
    </lineage>
</organism>
<keyword evidence="8" id="KW-1185">Reference proteome</keyword>
<evidence type="ECO:0000256" key="2">
    <source>
        <dbReference type="ARBA" id="ARBA00022475"/>
    </source>
</evidence>